<evidence type="ECO:0000256" key="7">
    <source>
        <dbReference type="SAM" id="Phobius"/>
    </source>
</evidence>
<gene>
    <name evidence="9" type="ORF">WDU99_16605</name>
</gene>
<evidence type="ECO:0000256" key="4">
    <source>
        <dbReference type="ARBA" id="ARBA00022833"/>
    </source>
</evidence>
<dbReference type="EMBL" id="JBBDGM010000021">
    <property type="protein sequence ID" value="MEJ1089940.1"/>
    <property type="molecule type" value="Genomic_DNA"/>
</dbReference>
<evidence type="ECO:0000259" key="8">
    <source>
        <dbReference type="Pfam" id="PF01435"/>
    </source>
</evidence>
<feature type="transmembrane region" description="Helical" evidence="7">
    <location>
        <begin position="16"/>
        <end position="42"/>
    </location>
</feature>
<keyword evidence="1 6" id="KW-0645">Protease</keyword>
<protein>
    <submittedName>
        <fullName evidence="9">M48 family metalloprotease</fullName>
        <ecNumber evidence="9">3.4.24.-</ecNumber>
    </submittedName>
</protein>
<keyword evidence="2" id="KW-0479">Metal-binding</keyword>
<keyword evidence="3 6" id="KW-0378">Hydrolase</keyword>
<keyword evidence="7" id="KW-1133">Transmembrane helix</keyword>
<evidence type="ECO:0000256" key="3">
    <source>
        <dbReference type="ARBA" id="ARBA00022801"/>
    </source>
</evidence>
<dbReference type="InterPro" id="IPR052173">
    <property type="entry name" value="Beta-lactam_resp_regulator"/>
</dbReference>
<organism evidence="9 10">
    <name type="scientific">Microbacterium bandirmense</name>
    <dbReference type="NCBI Taxonomy" id="3122050"/>
    <lineage>
        <taxon>Bacteria</taxon>
        <taxon>Bacillati</taxon>
        <taxon>Actinomycetota</taxon>
        <taxon>Actinomycetes</taxon>
        <taxon>Micrococcales</taxon>
        <taxon>Microbacteriaceae</taxon>
        <taxon>Microbacterium</taxon>
    </lineage>
</organism>
<dbReference type="RefSeq" id="WP_337333581.1">
    <property type="nucleotide sequence ID" value="NZ_JBBDGM010000021.1"/>
</dbReference>
<evidence type="ECO:0000256" key="6">
    <source>
        <dbReference type="RuleBase" id="RU003983"/>
    </source>
</evidence>
<feature type="domain" description="Peptidase M48" evidence="8">
    <location>
        <begin position="87"/>
        <end position="183"/>
    </location>
</feature>
<accession>A0ABU8LG14</accession>
<feature type="transmembrane region" description="Helical" evidence="7">
    <location>
        <begin position="54"/>
        <end position="78"/>
    </location>
</feature>
<name>A0ABU8LG14_9MICO</name>
<dbReference type="GO" id="GO:0008237">
    <property type="term" value="F:metallopeptidase activity"/>
    <property type="evidence" value="ECO:0007669"/>
    <property type="project" value="UniProtKB-KW"/>
</dbReference>
<comment type="caution">
    <text evidence="9">The sequence shown here is derived from an EMBL/GenBank/DDBJ whole genome shotgun (WGS) entry which is preliminary data.</text>
</comment>
<dbReference type="Pfam" id="PF01435">
    <property type="entry name" value="Peptidase_M48"/>
    <property type="match status" value="1"/>
</dbReference>
<comment type="similarity">
    <text evidence="6">Belongs to the peptidase M48 family.</text>
</comment>
<dbReference type="Proteomes" id="UP001371224">
    <property type="component" value="Unassembled WGS sequence"/>
</dbReference>
<keyword evidence="7" id="KW-0472">Membrane</keyword>
<keyword evidence="5 6" id="KW-0482">Metalloprotease</keyword>
<dbReference type="PANTHER" id="PTHR34978:SF3">
    <property type="entry name" value="SLR0241 PROTEIN"/>
    <property type="match status" value="1"/>
</dbReference>
<dbReference type="Gene3D" id="3.30.2010.10">
    <property type="entry name" value="Metalloproteases ('zincins'), catalytic domain"/>
    <property type="match status" value="1"/>
</dbReference>
<sequence length="248" mass="26243">MLTVGHWPVRHPRIALTLWFGAFFGGGILVLGAVITTIAAALNAGAAPTVAEAIMVTLAAWVSVGAIGAVVAFVGVSAEPLAHSYRRSLARLAPVAVARQERRGFTLVWFDSPSPVACAVPGRPAEILVSTAMRDLLSAPQLQAVIAHEYAHLRLRHGWAMRIAELNALCLPGALRAGQGLKRATSLLIELVADDAAARQAGAAHLANALTRLAAATDDPGLAVRAERLTLRRWPTAARRRLPEPIRI</sequence>
<dbReference type="PANTHER" id="PTHR34978">
    <property type="entry name" value="POSSIBLE SENSOR-TRANSDUCER PROTEIN BLAR"/>
    <property type="match status" value="1"/>
</dbReference>
<evidence type="ECO:0000256" key="1">
    <source>
        <dbReference type="ARBA" id="ARBA00022670"/>
    </source>
</evidence>
<dbReference type="InterPro" id="IPR001915">
    <property type="entry name" value="Peptidase_M48"/>
</dbReference>
<evidence type="ECO:0000313" key="10">
    <source>
        <dbReference type="Proteomes" id="UP001371224"/>
    </source>
</evidence>
<keyword evidence="10" id="KW-1185">Reference proteome</keyword>
<comment type="cofactor">
    <cofactor evidence="6">
        <name>Zn(2+)</name>
        <dbReference type="ChEBI" id="CHEBI:29105"/>
    </cofactor>
    <text evidence="6">Binds 1 zinc ion per subunit.</text>
</comment>
<keyword evidence="4 6" id="KW-0862">Zinc</keyword>
<keyword evidence="7" id="KW-0812">Transmembrane</keyword>
<evidence type="ECO:0000313" key="9">
    <source>
        <dbReference type="EMBL" id="MEJ1089940.1"/>
    </source>
</evidence>
<evidence type="ECO:0000256" key="5">
    <source>
        <dbReference type="ARBA" id="ARBA00023049"/>
    </source>
</evidence>
<reference evidence="9 10" key="1">
    <citation type="submission" date="2024-02" db="EMBL/GenBank/DDBJ databases">
        <authorList>
            <person name="Saticioglu I.B."/>
        </authorList>
    </citation>
    <scope>NUCLEOTIDE SEQUENCE [LARGE SCALE GENOMIC DNA]</scope>
    <source>
        <strain evidence="9 10">Mu-80</strain>
    </source>
</reference>
<dbReference type="EC" id="3.4.24.-" evidence="9"/>
<evidence type="ECO:0000256" key="2">
    <source>
        <dbReference type="ARBA" id="ARBA00022723"/>
    </source>
</evidence>
<proteinExistence type="inferred from homology"/>